<keyword evidence="2" id="KW-1185">Reference proteome</keyword>
<evidence type="ECO:0000313" key="2">
    <source>
        <dbReference type="Proteomes" id="UP001060085"/>
    </source>
</evidence>
<accession>A0ACC0AM78</accession>
<dbReference type="EMBL" id="CM044705">
    <property type="protein sequence ID" value="KAI5661552.1"/>
    <property type="molecule type" value="Genomic_DNA"/>
</dbReference>
<organism evidence="1 2">
    <name type="scientific">Catharanthus roseus</name>
    <name type="common">Madagascar periwinkle</name>
    <name type="synonym">Vinca rosea</name>
    <dbReference type="NCBI Taxonomy" id="4058"/>
    <lineage>
        <taxon>Eukaryota</taxon>
        <taxon>Viridiplantae</taxon>
        <taxon>Streptophyta</taxon>
        <taxon>Embryophyta</taxon>
        <taxon>Tracheophyta</taxon>
        <taxon>Spermatophyta</taxon>
        <taxon>Magnoliopsida</taxon>
        <taxon>eudicotyledons</taxon>
        <taxon>Gunneridae</taxon>
        <taxon>Pentapetalae</taxon>
        <taxon>asterids</taxon>
        <taxon>lamiids</taxon>
        <taxon>Gentianales</taxon>
        <taxon>Apocynaceae</taxon>
        <taxon>Rauvolfioideae</taxon>
        <taxon>Vinceae</taxon>
        <taxon>Catharanthinae</taxon>
        <taxon>Catharanthus</taxon>
    </lineage>
</organism>
<name>A0ACC0AM78_CATRO</name>
<dbReference type="Proteomes" id="UP001060085">
    <property type="component" value="Linkage Group LG05"/>
</dbReference>
<sequence>MFQHPNSTLLSVFVERRHPDTNSFHKPWGKMTVTLHNVELILGLPAYGKAVDLHYSGDQMIAVIQSDLGTLVRPRVLIQRSWLGAGHCLRYRGSLTSFKRSETFGFPHGIGCLRISIVLRRTCLIELFDSSGGANTFRHILFNPKRLDTESRECSTWFSSLMGIIVREIDRDDATKEERLDKITKLVKLHYLSSY</sequence>
<reference evidence="2" key="1">
    <citation type="journal article" date="2023" name="Nat. Plants">
        <title>Single-cell RNA sequencing provides a high-resolution roadmap for understanding the multicellular compartmentation of specialized metabolism.</title>
        <authorList>
            <person name="Sun S."/>
            <person name="Shen X."/>
            <person name="Li Y."/>
            <person name="Li Y."/>
            <person name="Wang S."/>
            <person name="Li R."/>
            <person name="Zhang H."/>
            <person name="Shen G."/>
            <person name="Guo B."/>
            <person name="Wei J."/>
            <person name="Xu J."/>
            <person name="St-Pierre B."/>
            <person name="Chen S."/>
            <person name="Sun C."/>
        </authorList>
    </citation>
    <scope>NUCLEOTIDE SEQUENCE [LARGE SCALE GENOMIC DNA]</scope>
</reference>
<evidence type="ECO:0000313" key="1">
    <source>
        <dbReference type="EMBL" id="KAI5661552.1"/>
    </source>
</evidence>
<proteinExistence type="predicted"/>
<comment type="caution">
    <text evidence="1">The sequence shown here is derived from an EMBL/GenBank/DDBJ whole genome shotgun (WGS) entry which is preliminary data.</text>
</comment>
<gene>
    <name evidence="1" type="ORF">M9H77_20875</name>
</gene>
<protein>
    <submittedName>
        <fullName evidence="1">Uncharacterized protein</fullName>
    </submittedName>
</protein>